<organism evidence="1 2">
    <name type="scientific">Paenibacillus marchantiophytorum</name>
    <dbReference type="NCBI Taxonomy" id="1619310"/>
    <lineage>
        <taxon>Bacteria</taxon>
        <taxon>Bacillati</taxon>
        <taxon>Bacillota</taxon>
        <taxon>Bacilli</taxon>
        <taxon>Bacillales</taxon>
        <taxon>Paenibacillaceae</taxon>
        <taxon>Paenibacillus</taxon>
    </lineage>
</organism>
<evidence type="ECO:0000313" key="2">
    <source>
        <dbReference type="Proteomes" id="UP000615455"/>
    </source>
</evidence>
<reference evidence="2" key="1">
    <citation type="journal article" date="2019" name="Int. J. Syst. Evol. Microbiol.">
        <title>The Global Catalogue of Microorganisms (GCM) 10K type strain sequencing project: providing services to taxonomists for standard genome sequencing and annotation.</title>
        <authorList>
            <consortium name="The Broad Institute Genomics Platform"/>
            <consortium name="The Broad Institute Genome Sequencing Center for Infectious Disease"/>
            <person name="Wu L."/>
            <person name="Ma J."/>
        </authorList>
    </citation>
    <scope>NUCLEOTIDE SEQUENCE [LARGE SCALE GENOMIC DNA]</scope>
    <source>
        <strain evidence="2">CGMCC 1.15043</strain>
    </source>
</reference>
<accession>A0ABQ1EY52</accession>
<comment type="caution">
    <text evidence="1">The sequence shown here is derived from an EMBL/GenBank/DDBJ whole genome shotgun (WGS) entry which is preliminary data.</text>
</comment>
<sequence>MIAILEPGIILLGFFIFVTSQFTKLFPYTITLDPCLQNFQEKVRLMIILQGRFSTISTAFL</sequence>
<dbReference type="Proteomes" id="UP000615455">
    <property type="component" value="Unassembled WGS sequence"/>
</dbReference>
<protein>
    <submittedName>
        <fullName evidence="1">Uncharacterized protein</fullName>
    </submittedName>
</protein>
<name>A0ABQ1EY52_9BACL</name>
<keyword evidence="2" id="KW-1185">Reference proteome</keyword>
<dbReference type="EMBL" id="BMHE01000024">
    <property type="protein sequence ID" value="GFZ91910.1"/>
    <property type="molecule type" value="Genomic_DNA"/>
</dbReference>
<gene>
    <name evidence="1" type="ORF">GCM10008018_42790</name>
</gene>
<evidence type="ECO:0000313" key="1">
    <source>
        <dbReference type="EMBL" id="GFZ91910.1"/>
    </source>
</evidence>
<proteinExistence type="predicted"/>